<dbReference type="Proteomes" id="UP000196053">
    <property type="component" value="Chromosome I"/>
</dbReference>
<dbReference type="PROSITE" id="PS50883">
    <property type="entry name" value="EAL"/>
    <property type="match status" value="1"/>
</dbReference>
<dbReference type="SUPFAM" id="SSF141868">
    <property type="entry name" value="EAL domain-like"/>
    <property type="match status" value="1"/>
</dbReference>
<dbReference type="InterPro" id="IPR035919">
    <property type="entry name" value="EAL_sf"/>
</dbReference>
<proteinExistence type="predicted"/>
<dbReference type="InterPro" id="IPR043128">
    <property type="entry name" value="Rev_trsase/Diguanyl_cyclase"/>
</dbReference>
<dbReference type="Gene3D" id="3.30.70.270">
    <property type="match status" value="1"/>
</dbReference>
<dbReference type="CDD" id="cd01948">
    <property type="entry name" value="EAL"/>
    <property type="match status" value="1"/>
</dbReference>
<dbReference type="SMART" id="SM00052">
    <property type="entry name" value="EAL"/>
    <property type="match status" value="1"/>
</dbReference>
<keyword evidence="1" id="KW-0812">Transmembrane</keyword>
<evidence type="ECO:0000256" key="1">
    <source>
        <dbReference type="SAM" id="Phobius"/>
    </source>
</evidence>
<dbReference type="Gene3D" id="3.20.20.450">
    <property type="entry name" value="EAL domain"/>
    <property type="match status" value="1"/>
</dbReference>
<feature type="transmembrane region" description="Helical" evidence="1">
    <location>
        <begin position="94"/>
        <end position="111"/>
    </location>
</feature>
<protein>
    <recommendedName>
        <fullName evidence="2">EAL domain-containing protein</fullName>
    </recommendedName>
</protein>
<dbReference type="OrthoDB" id="9805474at2"/>
<dbReference type="RefSeq" id="WP_058258207.1">
    <property type="nucleotide sequence ID" value="NZ_LN879430.1"/>
</dbReference>
<feature type="transmembrane region" description="Helical" evidence="1">
    <location>
        <begin position="47"/>
        <end position="74"/>
    </location>
</feature>
<name>A0A0K8J5X7_9FIRM</name>
<evidence type="ECO:0000313" key="4">
    <source>
        <dbReference type="Proteomes" id="UP000196053"/>
    </source>
</evidence>
<feature type="transmembrane region" description="Helical" evidence="1">
    <location>
        <begin position="16"/>
        <end position="35"/>
    </location>
</feature>
<dbReference type="GO" id="GO:0071111">
    <property type="term" value="F:cyclic-guanylate-specific phosphodiesterase activity"/>
    <property type="evidence" value="ECO:0007669"/>
    <property type="project" value="InterPro"/>
</dbReference>
<evidence type="ECO:0000259" key="2">
    <source>
        <dbReference type="PROSITE" id="PS50883"/>
    </source>
</evidence>
<evidence type="ECO:0000313" key="3">
    <source>
        <dbReference type="EMBL" id="CUH92875.1"/>
    </source>
</evidence>
<dbReference type="InterPro" id="IPR029787">
    <property type="entry name" value="Nucleotide_cyclase"/>
</dbReference>
<sequence>MNWLKGPTSKKYRNNLFKILLISILVVAILQLIYITGGTKMVFVQLLYIPIILSSLFWGTYSGLIAGVVCGILVGPFIPLDVPNGIMQDPINWISRLLIFLLIGFLTGYMFERINRLNLKSPFYNLPNAQKLLRDIEERSKSKEKFKLFSIKLTNLNDIEKYVDNKLVFAIVDNLAKKLSHCCGRNAIYSYEKDELIILACKSCNYDYEEKIKEILEDYFDFPVSMGGYKIRVSLKVGIYEYKGEEITPIEIYNKARIAYEQGEEKESGLYYYNVDLESRRREVQNITGSLLESIDRNELYVMYQPKIDIINNRISGVEALVRWKRNGNEHIGPNIFIPIAEEIGFINRIAKYVFDSATTQINNWKSKGIDLKCSINTSVNELIDDNFTAWAKDIITSKNLERLDFEIEITERAIAYDDKKLIEKMYFLKELGYKISIDDFGTGYNSLMSINEIPFDKLKIDKYFIDRIHKIEIEELVKHFIEYAHTFDKIVIAEGVETEEQLNILKRLNCDEVQGYYYSKPLLPEELVEFYINFNKGNLIKK</sequence>
<dbReference type="KEGG" id="hsd:SD1D_1329"/>
<dbReference type="InterPro" id="IPR050706">
    <property type="entry name" value="Cyclic-di-GMP_PDE-like"/>
</dbReference>
<keyword evidence="1" id="KW-0472">Membrane</keyword>
<dbReference type="SUPFAM" id="SSF55073">
    <property type="entry name" value="Nucleotide cyclase"/>
    <property type="match status" value="1"/>
</dbReference>
<reference evidence="4" key="1">
    <citation type="submission" date="2015-09" db="EMBL/GenBank/DDBJ databases">
        <authorList>
            <person name="Wibberg D."/>
        </authorList>
    </citation>
    <scope>NUCLEOTIDE SEQUENCE [LARGE SCALE GENOMIC DNA]</scope>
    <source>
        <strain evidence="4">SD1D</strain>
    </source>
</reference>
<dbReference type="InterPro" id="IPR001633">
    <property type="entry name" value="EAL_dom"/>
</dbReference>
<keyword evidence="1" id="KW-1133">Transmembrane helix</keyword>
<dbReference type="AlphaFoldDB" id="A0A0K8J5X7"/>
<accession>A0A0K8J5X7</accession>
<dbReference type="EMBL" id="LN879430">
    <property type="protein sequence ID" value="CUH92875.1"/>
    <property type="molecule type" value="Genomic_DNA"/>
</dbReference>
<dbReference type="PANTHER" id="PTHR33121:SF79">
    <property type="entry name" value="CYCLIC DI-GMP PHOSPHODIESTERASE PDED-RELATED"/>
    <property type="match status" value="1"/>
</dbReference>
<dbReference type="Pfam" id="PF00563">
    <property type="entry name" value="EAL"/>
    <property type="match status" value="1"/>
</dbReference>
<keyword evidence="4" id="KW-1185">Reference proteome</keyword>
<organism evidence="3 4">
    <name type="scientific">Herbinix luporum</name>
    <dbReference type="NCBI Taxonomy" id="1679721"/>
    <lineage>
        <taxon>Bacteria</taxon>
        <taxon>Bacillati</taxon>
        <taxon>Bacillota</taxon>
        <taxon>Clostridia</taxon>
        <taxon>Lachnospirales</taxon>
        <taxon>Lachnospiraceae</taxon>
        <taxon>Herbinix</taxon>
    </lineage>
</organism>
<gene>
    <name evidence="3" type="ORF">SD1D_1329</name>
</gene>
<dbReference type="PANTHER" id="PTHR33121">
    <property type="entry name" value="CYCLIC DI-GMP PHOSPHODIESTERASE PDEF"/>
    <property type="match status" value="1"/>
</dbReference>
<feature type="domain" description="EAL" evidence="2">
    <location>
        <begin position="284"/>
        <end position="536"/>
    </location>
</feature>